<comment type="caution">
    <text evidence="12">The sequence shown here is derived from an EMBL/GenBank/DDBJ whole genome shotgun (WGS) entry which is preliminary data.</text>
</comment>
<feature type="signal peptide" evidence="9">
    <location>
        <begin position="1"/>
        <end position="30"/>
    </location>
</feature>
<evidence type="ECO:0000256" key="2">
    <source>
        <dbReference type="ARBA" id="ARBA00022448"/>
    </source>
</evidence>
<evidence type="ECO:0000256" key="6">
    <source>
        <dbReference type="ARBA" id="ARBA00023136"/>
    </source>
</evidence>
<protein>
    <submittedName>
        <fullName evidence="12">TonB-dependent receptor</fullName>
    </submittedName>
</protein>
<evidence type="ECO:0000256" key="7">
    <source>
        <dbReference type="ARBA" id="ARBA00023237"/>
    </source>
</evidence>
<dbReference type="InterPro" id="IPR039426">
    <property type="entry name" value="TonB-dep_rcpt-like"/>
</dbReference>
<dbReference type="EMBL" id="QMFY01000003">
    <property type="protein sequence ID" value="RAW01607.1"/>
    <property type="molecule type" value="Genomic_DNA"/>
</dbReference>
<dbReference type="Gene3D" id="2.170.130.10">
    <property type="entry name" value="TonB-dependent receptor, plug domain"/>
    <property type="match status" value="1"/>
</dbReference>
<dbReference type="Gene3D" id="2.60.40.1120">
    <property type="entry name" value="Carboxypeptidase-like, regulatory domain"/>
    <property type="match status" value="1"/>
</dbReference>
<evidence type="ECO:0000256" key="9">
    <source>
        <dbReference type="SAM" id="SignalP"/>
    </source>
</evidence>
<comment type="similarity">
    <text evidence="8">Belongs to the TonB-dependent receptor family.</text>
</comment>
<dbReference type="RefSeq" id="WP_112746347.1">
    <property type="nucleotide sequence ID" value="NZ_QMFY01000003.1"/>
</dbReference>
<dbReference type="InterPro" id="IPR041700">
    <property type="entry name" value="OMP_b-brl_3"/>
</dbReference>
<evidence type="ECO:0000256" key="3">
    <source>
        <dbReference type="ARBA" id="ARBA00022452"/>
    </source>
</evidence>
<accession>A0A364Y419</accession>
<feature type="chain" id="PRO_5016983270" evidence="9">
    <location>
        <begin position="31"/>
        <end position="795"/>
    </location>
</feature>
<keyword evidence="12" id="KW-0675">Receptor</keyword>
<keyword evidence="3 8" id="KW-1134">Transmembrane beta strand</keyword>
<name>A0A364Y419_9BACT</name>
<dbReference type="AlphaFoldDB" id="A0A364Y419"/>
<organism evidence="12 13">
    <name type="scientific">Pseudochryseolinea flava</name>
    <dbReference type="NCBI Taxonomy" id="2059302"/>
    <lineage>
        <taxon>Bacteria</taxon>
        <taxon>Pseudomonadati</taxon>
        <taxon>Bacteroidota</taxon>
        <taxon>Cytophagia</taxon>
        <taxon>Cytophagales</taxon>
        <taxon>Fulvivirgaceae</taxon>
        <taxon>Pseudochryseolinea</taxon>
    </lineage>
</organism>
<keyword evidence="5 9" id="KW-0732">Signal</keyword>
<dbReference type="Pfam" id="PF13715">
    <property type="entry name" value="CarbopepD_reg_2"/>
    <property type="match status" value="1"/>
</dbReference>
<dbReference type="OrthoDB" id="9812892at2"/>
<keyword evidence="13" id="KW-1185">Reference proteome</keyword>
<evidence type="ECO:0000256" key="4">
    <source>
        <dbReference type="ARBA" id="ARBA00022692"/>
    </source>
</evidence>
<dbReference type="PROSITE" id="PS52016">
    <property type="entry name" value="TONB_DEPENDENT_REC_3"/>
    <property type="match status" value="1"/>
</dbReference>
<evidence type="ECO:0000313" key="13">
    <source>
        <dbReference type="Proteomes" id="UP000251889"/>
    </source>
</evidence>
<dbReference type="GO" id="GO:0015344">
    <property type="term" value="F:siderophore uptake transmembrane transporter activity"/>
    <property type="evidence" value="ECO:0007669"/>
    <property type="project" value="TreeGrafter"/>
</dbReference>
<dbReference type="Pfam" id="PF07715">
    <property type="entry name" value="Plug"/>
    <property type="match status" value="1"/>
</dbReference>
<keyword evidence="4 8" id="KW-0812">Transmembrane</keyword>
<gene>
    <name evidence="12" type="ORF">DQQ10_08090</name>
</gene>
<feature type="domain" description="Outer membrane protein beta-barrel" evidence="11">
    <location>
        <begin position="568"/>
        <end position="685"/>
    </location>
</feature>
<comment type="subcellular location">
    <subcellularLocation>
        <location evidence="1 8">Cell outer membrane</location>
        <topology evidence="1 8">Multi-pass membrane protein</topology>
    </subcellularLocation>
</comment>
<dbReference type="PANTHER" id="PTHR30069:SF29">
    <property type="entry name" value="HEMOGLOBIN AND HEMOGLOBIN-HAPTOGLOBIN-BINDING PROTEIN 1-RELATED"/>
    <property type="match status" value="1"/>
</dbReference>
<sequence length="795" mass="89611">MRAFSFSDFRQRASTLLVLLTMLTSVNVIATNSVAQARFEGKVVDSDGPVAFASVFIKEIGKGVLTNEVGEFSFSEIPDGKYTVTISAIGYTPQILNVTIPAKRLAVTLQSVDHQLDEIVVEGKSDTQLAIESPIKSAVIDTKVSARMPSTMIELMNRSAGVRVRQSGGLGSNTSIILNGFQDRSIRYFRDGIPMDYLGGGYNFALVPVNQLERLEIYKGVLPVSLGGDALGGGVNMVTRRSATKSLDASYEIASFNTHRATLNLYYPDTARRFFIGAETFFNYSDNDYSVTPETFHKKVKLFHAQFEHYYGEVFGGVRNTSWADELRVGLAGFWMFRENQNGPRMTEVFGKFTSEQYSVVPTLRYKKTFLNKKISLDQFLEANTIRVNQVDTVKGFYEWDGSFTPSESVNGETSSTGSLAKIDFSYMTSRTYVSYQVHPAHKLEANFVYVANKRVGVDPFGQTFTTSGRDILSIAAKYNKMVASIGLESFFFNERLTNTLIAKYYRFDVEAVDATYQGDEVDRSIVAERYGIGDAIKFTLNDNSFVRVGAELATRLPEQDELFGDGNFHVSNLELIPERSTNVNVGYLFTSKGKKTALEVNAFYRRTKNLIKNVPYNLIFNRYENVDNVRGIGFETDVTVILLPWLKANGNFTYQDFRLFDTGNDLLEDSRLRNTPYFYANLGLQGNAKHLLGKNDVLEAYWFFSFVREYYFAPIAKEFEPDSFLGLWGRAKINAPNLIPDQTIHTTGFTYYPFDQNFAIGVQMKNVFDAKVYDNFKIQNAGRSFHLKLTYTLK</sequence>
<dbReference type="PANTHER" id="PTHR30069">
    <property type="entry name" value="TONB-DEPENDENT OUTER MEMBRANE RECEPTOR"/>
    <property type="match status" value="1"/>
</dbReference>
<dbReference type="Pfam" id="PF14905">
    <property type="entry name" value="OMP_b-brl_3"/>
    <property type="match status" value="1"/>
</dbReference>
<dbReference type="GO" id="GO:0044718">
    <property type="term" value="P:siderophore transmembrane transport"/>
    <property type="evidence" value="ECO:0007669"/>
    <property type="project" value="TreeGrafter"/>
</dbReference>
<evidence type="ECO:0000256" key="8">
    <source>
        <dbReference type="PROSITE-ProRule" id="PRU01360"/>
    </source>
</evidence>
<dbReference type="SUPFAM" id="SSF56935">
    <property type="entry name" value="Porins"/>
    <property type="match status" value="1"/>
</dbReference>
<dbReference type="Proteomes" id="UP000251889">
    <property type="component" value="Unassembled WGS sequence"/>
</dbReference>
<evidence type="ECO:0000259" key="10">
    <source>
        <dbReference type="Pfam" id="PF07715"/>
    </source>
</evidence>
<keyword evidence="6 8" id="KW-0472">Membrane</keyword>
<evidence type="ECO:0000256" key="1">
    <source>
        <dbReference type="ARBA" id="ARBA00004571"/>
    </source>
</evidence>
<dbReference type="InterPro" id="IPR012910">
    <property type="entry name" value="Plug_dom"/>
</dbReference>
<keyword evidence="2 8" id="KW-0813">Transport</keyword>
<dbReference type="InterPro" id="IPR008969">
    <property type="entry name" value="CarboxyPept-like_regulatory"/>
</dbReference>
<dbReference type="InterPro" id="IPR036942">
    <property type="entry name" value="Beta-barrel_TonB_sf"/>
</dbReference>
<feature type="domain" description="TonB-dependent receptor plug" evidence="10">
    <location>
        <begin position="134"/>
        <end position="233"/>
    </location>
</feature>
<proteinExistence type="inferred from homology"/>
<keyword evidence="7 8" id="KW-0998">Cell outer membrane</keyword>
<dbReference type="InterPro" id="IPR037066">
    <property type="entry name" value="Plug_dom_sf"/>
</dbReference>
<dbReference type="GO" id="GO:0009279">
    <property type="term" value="C:cell outer membrane"/>
    <property type="evidence" value="ECO:0007669"/>
    <property type="project" value="UniProtKB-SubCell"/>
</dbReference>
<dbReference type="Gene3D" id="2.40.170.20">
    <property type="entry name" value="TonB-dependent receptor, beta-barrel domain"/>
    <property type="match status" value="1"/>
</dbReference>
<evidence type="ECO:0000259" key="11">
    <source>
        <dbReference type="Pfam" id="PF14905"/>
    </source>
</evidence>
<evidence type="ECO:0000313" key="12">
    <source>
        <dbReference type="EMBL" id="RAW01607.1"/>
    </source>
</evidence>
<reference evidence="12 13" key="1">
    <citation type="submission" date="2018-06" db="EMBL/GenBank/DDBJ databases">
        <title>Chryseolinea flavus sp. nov., a member of the phylum Bacteroidetes isolated from soil.</title>
        <authorList>
            <person name="Li Y."/>
            <person name="Wang J."/>
        </authorList>
    </citation>
    <scope>NUCLEOTIDE SEQUENCE [LARGE SCALE GENOMIC DNA]</scope>
    <source>
        <strain evidence="12 13">SDU1-6</strain>
    </source>
</reference>
<dbReference type="SUPFAM" id="SSF49464">
    <property type="entry name" value="Carboxypeptidase regulatory domain-like"/>
    <property type="match status" value="1"/>
</dbReference>
<evidence type="ECO:0000256" key="5">
    <source>
        <dbReference type="ARBA" id="ARBA00022729"/>
    </source>
</evidence>